<evidence type="ECO:0000256" key="2">
    <source>
        <dbReference type="ARBA" id="ARBA00022982"/>
    </source>
</evidence>
<keyword evidence="1" id="KW-0813">Transport</keyword>
<dbReference type="PROSITE" id="PS00194">
    <property type="entry name" value="THIOREDOXIN_1"/>
    <property type="match status" value="1"/>
</dbReference>
<dbReference type="InterPro" id="IPR049299">
    <property type="entry name" value="Thio2_N"/>
</dbReference>
<organism evidence="6 7">
    <name type="scientific">Zoogloea oleivorans</name>
    <dbReference type="NCBI Taxonomy" id="1552750"/>
    <lineage>
        <taxon>Bacteria</taxon>
        <taxon>Pseudomonadati</taxon>
        <taxon>Pseudomonadota</taxon>
        <taxon>Betaproteobacteria</taxon>
        <taxon>Rhodocyclales</taxon>
        <taxon>Zoogloeaceae</taxon>
        <taxon>Zoogloea</taxon>
    </lineage>
</organism>
<dbReference type="InterPro" id="IPR013766">
    <property type="entry name" value="Thioredoxin_domain"/>
</dbReference>
<evidence type="ECO:0000313" key="7">
    <source>
        <dbReference type="Proteomes" id="UP000389128"/>
    </source>
</evidence>
<dbReference type="Pfam" id="PF21352">
    <property type="entry name" value="Zn_ribbon_Thio2"/>
    <property type="match status" value="1"/>
</dbReference>
<dbReference type="Gene3D" id="3.40.30.10">
    <property type="entry name" value="Glutaredoxin"/>
    <property type="match status" value="1"/>
</dbReference>
<evidence type="ECO:0000256" key="1">
    <source>
        <dbReference type="ARBA" id="ARBA00022448"/>
    </source>
</evidence>
<dbReference type="RefSeq" id="WP_148578542.1">
    <property type="nucleotide sequence ID" value="NZ_JAVEUW010000002.1"/>
</dbReference>
<proteinExistence type="predicted"/>
<name>A0A6C2D258_9RHOO</name>
<dbReference type="GO" id="GO:0005737">
    <property type="term" value="C:cytoplasm"/>
    <property type="evidence" value="ECO:0007669"/>
    <property type="project" value="TreeGrafter"/>
</dbReference>
<accession>A0A6C2D258</accession>
<dbReference type="InterPro" id="IPR036249">
    <property type="entry name" value="Thioredoxin-like_sf"/>
</dbReference>
<feature type="domain" description="Thioredoxin" evidence="5">
    <location>
        <begin position="40"/>
        <end position="145"/>
    </location>
</feature>
<evidence type="ECO:0000259" key="5">
    <source>
        <dbReference type="PROSITE" id="PS51352"/>
    </source>
</evidence>
<dbReference type="NCBIfam" id="NF008229">
    <property type="entry name" value="PRK10996.1"/>
    <property type="match status" value="1"/>
</dbReference>
<keyword evidence="4" id="KW-0676">Redox-active center</keyword>
<comment type="caution">
    <text evidence="6">The sequence shown here is derived from an EMBL/GenBank/DDBJ whole genome shotgun (WGS) entry which is preliminary data.</text>
</comment>
<dbReference type="PROSITE" id="PS51352">
    <property type="entry name" value="THIOREDOXIN_2"/>
    <property type="match status" value="1"/>
</dbReference>
<dbReference type="PANTHER" id="PTHR45663:SF11">
    <property type="entry name" value="GEO12009P1"/>
    <property type="match status" value="1"/>
</dbReference>
<dbReference type="Gene3D" id="2.30.30.380">
    <property type="entry name" value="Zn-finger domain of Sec23/24"/>
    <property type="match status" value="1"/>
</dbReference>
<dbReference type="Pfam" id="PF00085">
    <property type="entry name" value="Thioredoxin"/>
    <property type="match status" value="1"/>
</dbReference>
<dbReference type="OrthoDB" id="9790390at2"/>
<dbReference type="Proteomes" id="UP000389128">
    <property type="component" value="Unassembled WGS sequence"/>
</dbReference>
<protein>
    <submittedName>
        <fullName evidence="6">Thioredoxin TrxC</fullName>
    </submittedName>
</protein>
<keyword evidence="2" id="KW-0249">Electron transport</keyword>
<dbReference type="GO" id="GO:0015035">
    <property type="term" value="F:protein-disulfide reductase activity"/>
    <property type="evidence" value="ECO:0007669"/>
    <property type="project" value="TreeGrafter"/>
</dbReference>
<gene>
    <name evidence="6" type="primary">trxC</name>
    <name evidence="6" type="ORF">ETQ85_08150</name>
</gene>
<reference evidence="6 7" key="1">
    <citation type="submission" date="2019-01" db="EMBL/GenBank/DDBJ databases">
        <title>Zoogloea oleivorans genome sequencing and assembly.</title>
        <authorList>
            <person name="Tancsics A."/>
            <person name="Farkas M."/>
            <person name="Kriszt B."/>
            <person name="Maroti G."/>
            <person name="Horvath B."/>
        </authorList>
    </citation>
    <scope>NUCLEOTIDE SEQUENCE [LARGE SCALE GENOMIC DNA]</scope>
    <source>
        <strain evidence="6 7">Buc</strain>
    </source>
</reference>
<keyword evidence="7" id="KW-1185">Reference proteome</keyword>
<dbReference type="PRINTS" id="PR00421">
    <property type="entry name" value="THIOREDOXIN"/>
</dbReference>
<evidence type="ECO:0000256" key="4">
    <source>
        <dbReference type="ARBA" id="ARBA00023284"/>
    </source>
</evidence>
<evidence type="ECO:0000256" key="3">
    <source>
        <dbReference type="ARBA" id="ARBA00023157"/>
    </source>
</evidence>
<evidence type="ECO:0000313" key="6">
    <source>
        <dbReference type="EMBL" id="TYC59984.1"/>
    </source>
</evidence>
<keyword evidence="3" id="KW-1015">Disulfide bond</keyword>
<dbReference type="AlphaFoldDB" id="A0A6C2D258"/>
<dbReference type="CDD" id="cd02947">
    <property type="entry name" value="TRX_family"/>
    <property type="match status" value="1"/>
</dbReference>
<dbReference type="SUPFAM" id="SSF52833">
    <property type="entry name" value="Thioredoxin-like"/>
    <property type="match status" value="1"/>
</dbReference>
<dbReference type="PANTHER" id="PTHR45663">
    <property type="entry name" value="GEO12009P1"/>
    <property type="match status" value="1"/>
</dbReference>
<dbReference type="EMBL" id="SDKK01000006">
    <property type="protein sequence ID" value="TYC59984.1"/>
    <property type="molecule type" value="Genomic_DNA"/>
</dbReference>
<dbReference type="InterPro" id="IPR017937">
    <property type="entry name" value="Thioredoxin_CS"/>
</dbReference>
<sequence>MSESLLVPCPHCNAVNRVPESKLDDGGRCGRCKQPLFEKTPLHLTDANLAVHATQGDVPLLVDFWAPWCGPCRSMAPAFTAAAGMLEPQVRLGKVNTEEEQELGARFAIRSIPTLVLMHRGREIARQSGAMNAEDIRRWTLAQLARQAS</sequence>